<protein>
    <submittedName>
        <fullName evidence="1">Uncharacterized protein</fullName>
    </submittedName>
</protein>
<organism evidence="1">
    <name type="scientific">Musca domestica</name>
    <name type="common">House fly</name>
    <dbReference type="NCBI Taxonomy" id="7370"/>
    <lineage>
        <taxon>Eukaryota</taxon>
        <taxon>Metazoa</taxon>
        <taxon>Ecdysozoa</taxon>
        <taxon>Arthropoda</taxon>
        <taxon>Hexapoda</taxon>
        <taxon>Insecta</taxon>
        <taxon>Pterygota</taxon>
        <taxon>Neoptera</taxon>
        <taxon>Endopterygota</taxon>
        <taxon>Diptera</taxon>
        <taxon>Brachycera</taxon>
        <taxon>Muscomorpha</taxon>
        <taxon>Muscoidea</taxon>
        <taxon>Muscidae</taxon>
        <taxon>Musca</taxon>
    </lineage>
</organism>
<proteinExistence type="predicted"/>
<accession>A0A1I8NKT3</accession>
<dbReference type="EnsemblMetazoa" id="MDOA016751-RA">
    <property type="protein sequence ID" value="MDOA016751-PA"/>
    <property type="gene ID" value="MDOA016751"/>
</dbReference>
<dbReference type="AlphaFoldDB" id="A0A1I8NKT3"/>
<evidence type="ECO:0000313" key="1">
    <source>
        <dbReference type="EnsemblMetazoa" id="MDOA016751-PA"/>
    </source>
</evidence>
<sequence length="109" mass="12456">MVNAIITTIKTSLLVYLNFYLRDLLIILMAIAYSSYKFVYINVFSKGRVNNKLHLPPPEQLTSRTISVPCILVGVDAFALISNVVKPFSVHNINAIQRNVNYRPRLYKL</sequence>
<reference evidence="1" key="1">
    <citation type="submission" date="2020-05" db="UniProtKB">
        <authorList>
            <consortium name="EnsemblMetazoa"/>
        </authorList>
    </citation>
    <scope>IDENTIFICATION</scope>
    <source>
        <strain evidence="1">Aabys</strain>
    </source>
</reference>
<name>A0A1I8NKT3_MUSDO</name>
<dbReference type="VEuPathDB" id="VectorBase:MDOA016751"/>